<dbReference type="EMBL" id="JANVFO010000008">
    <property type="protein sequence ID" value="KAJ3735761.1"/>
    <property type="molecule type" value="Genomic_DNA"/>
</dbReference>
<dbReference type="Proteomes" id="UP001176059">
    <property type="component" value="Unassembled WGS sequence"/>
</dbReference>
<evidence type="ECO:0000256" key="1">
    <source>
        <dbReference type="SAM" id="MobiDB-lite"/>
    </source>
</evidence>
<feature type="region of interest" description="Disordered" evidence="1">
    <location>
        <begin position="214"/>
        <end position="270"/>
    </location>
</feature>
<comment type="caution">
    <text evidence="2">The sequence shown here is derived from an EMBL/GenBank/DDBJ whole genome shotgun (WGS) entry which is preliminary data.</text>
</comment>
<gene>
    <name evidence="2" type="ORF">DFJ43DRAFT_1056900</name>
</gene>
<feature type="compositionally biased region" description="Pro residues" evidence="1">
    <location>
        <begin position="240"/>
        <end position="252"/>
    </location>
</feature>
<feature type="region of interest" description="Disordered" evidence="1">
    <location>
        <begin position="23"/>
        <end position="103"/>
    </location>
</feature>
<reference evidence="2" key="1">
    <citation type="submission" date="2022-08" db="EMBL/GenBank/DDBJ databases">
        <authorList>
            <consortium name="DOE Joint Genome Institute"/>
            <person name="Min B."/>
            <person name="Sierra-Patev S."/>
            <person name="Naranjo-Ortiz M."/>
            <person name="Looney B."/>
            <person name="Konkel Z."/>
            <person name="Slot J.C."/>
            <person name="Sakamoto Y."/>
            <person name="Steenwyk J.L."/>
            <person name="Rokas A."/>
            <person name="Carro J."/>
            <person name="Camarero S."/>
            <person name="Ferreira P."/>
            <person name="Molpeceres G."/>
            <person name="Ruiz-duenas F.J."/>
            <person name="Serrano A."/>
            <person name="Henrissat B."/>
            <person name="Drula E."/>
            <person name="Hughes K.W."/>
            <person name="Mata J.L."/>
            <person name="Ishikawa N.K."/>
            <person name="Vargas-Isla R."/>
            <person name="Ushijima S."/>
            <person name="Smith C.A."/>
            <person name="Ahrendt S."/>
            <person name="Andreopoulos W."/>
            <person name="He G."/>
            <person name="LaButti K."/>
            <person name="Lipzen A."/>
            <person name="Ng V."/>
            <person name="Riley R."/>
            <person name="Sandor L."/>
            <person name="Barry K."/>
            <person name="Martinez A.T."/>
            <person name="Xiao Y."/>
            <person name="Gibbons J.G."/>
            <person name="Terashima K."/>
            <person name="Hibbett D.S."/>
            <person name="Grigoriev I.V."/>
        </authorList>
    </citation>
    <scope>NUCLEOTIDE SEQUENCE</scope>
    <source>
        <strain evidence="2">ET3784</strain>
    </source>
</reference>
<evidence type="ECO:0000313" key="2">
    <source>
        <dbReference type="EMBL" id="KAJ3735761.1"/>
    </source>
</evidence>
<organism evidence="2 3">
    <name type="scientific">Lentinula guzmanii</name>
    <dbReference type="NCBI Taxonomy" id="2804957"/>
    <lineage>
        <taxon>Eukaryota</taxon>
        <taxon>Fungi</taxon>
        <taxon>Dikarya</taxon>
        <taxon>Basidiomycota</taxon>
        <taxon>Agaricomycotina</taxon>
        <taxon>Agaricomycetes</taxon>
        <taxon>Agaricomycetidae</taxon>
        <taxon>Agaricales</taxon>
        <taxon>Marasmiineae</taxon>
        <taxon>Omphalotaceae</taxon>
        <taxon>Lentinula</taxon>
    </lineage>
</organism>
<name>A0AA38JH03_9AGAR</name>
<accession>A0AA38JH03</accession>
<protein>
    <submittedName>
        <fullName evidence="2">Uncharacterized protein</fullName>
    </submittedName>
</protein>
<proteinExistence type="predicted"/>
<keyword evidence="3" id="KW-1185">Reference proteome</keyword>
<evidence type="ECO:0000313" key="3">
    <source>
        <dbReference type="Proteomes" id="UP001176059"/>
    </source>
</evidence>
<sequence length="934" mass="102738">MAKAAKEASASGSKSIADYFSRKAATQSKSDNLDGQNKISKRQQKAATTAFTSSSPARPMSMGLSPDDQFRLRSRTPEANGRVESPTRLSNVSPVKRSGKSKVKLGVDTVTGVEKSRHTVCKAGSIPSKNKCIATPSDIQVPLTPLSPKDNSLKINKSRKRDPPFSPESISSDEVPGSVSGEEEMECVPRVRRNVGASKETVAKWRTEASKSMFDMPEDMDIDENSTSKCDTELSLLGVTPPPSQQPTPPPTTATDHRTVLPPPPTPIDTAKKTENLIAEIKARALAAAKSSQVEEEARIFKETLSDSDSDDDLRPIEINVKGKGKAKEVAVPVKEIPSYYNTRGTDAQLKNKAVYPTVLQPERRKAATKKHNPFFALLKEKREEERNGRSDVDFLKAAESILPKSKMLLDLDEDADDSFGSPSQKTAAFLEKETHEMNADFGDVDRRRLFGDQSEGIKNILDGDQKIIKADEHRKNQVGVQFWRDDATPADDDVDMDVEPTLDFGDYTRFPVLCKLHDALESDDQFRAITVLDAGLLNTVILDAFPGVTSYLTYLALSPTNVDLSSSAFKALRNVWIMSRGSGSGITLRSVLSAISRLGAKSESLNLAGRRPPNLDAQRRESLIFRLVKLIESSARPRLLNMKEIPELVLVLLAISLDPSTSAALQSAIAVALDALLQSIADPNVVADIEPIICTKILSYIQKFEPCNISRILIFLTGSAGRGTRIARWVARSVLLGKTRVTESEYCHTPPVQDLSATLVEGATTPCQAFQIKRATDYVELRHYVQILAVALTDIPSYYPSEIAATAAIKAEHSVHGSPSKDKLDTPLEHMNRCITFVQRKISSSSLLSFESCRTLELTGSNSQLTMGQTLNVHGRRRRCNSCRCDYTSNLLLESQTKILQSALTLRRGNPLPDDVRFLCCTVYNTWYFLFTC</sequence>
<feature type="region of interest" description="Disordered" evidence="1">
    <location>
        <begin position="127"/>
        <end position="192"/>
    </location>
</feature>
<dbReference type="AlphaFoldDB" id="A0AA38JH03"/>
<feature type="compositionally biased region" description="Low complexity" evidence="1">
    <location>
        <begin position="46"/>
        <end position="55"/>
    </location>
</feature>
<reference evidence="2" key="2">
    <citation type="journal article" date="2023" name="Proc. Natl. Acad. Sci. U.S.A.">
        <title>A global phylogenomic analysis of the shiitake genus Lentinula.</title>
        <authorList>
            <person name="Sierra-Patev S."/>
            <person name="Min B."/>
            <person name="Naranjo-Ortiz M."/>
            <person name="Looney B."/>
            <person name="Konkel Z."/>
            <person name="Slot J.C."/>
            <person name="Sakamoto Y."/>
            <person name="Steenwyk J.L."/>
            <person name="Rokas A."/>
            <person name="Carro J."/>
            <person name="Camarero S."/>
            <person name="Ferreira P."/>
            <person name="Molpeceres G."/>
            <person name="Ruiz-Duenas F.J."/>
            <person name="Serrano A."/>
            <person name="Henrissat B."/>
            <person name="Drula E."/>
            <person name="Hughes K.W."/>
            <person name="Mata J.L."/>
            <person name="Ishikawa N.K."/>
            <person name="Vargas-Isla R."/>
            <person name="Ushijima S."/>
            <person name="Smith C.A."/>
            <person name="Donoghue J."/>
            <person name="Ahrendt S."/>
            <person name="Andreopoulos W."/>
            <person name="He G."/>
            <person name="LaButti K."/>
            <person name="Lipzen A."/>
            <person name="Ng V."/>
            <person name="Riley R."/>
            <person name="Sandor L."/>
            <person name="Barry K."/>
            <person name="Martinez A.T."/>
            <person name="Xiao Y."/>
            <person name="Gibbons J.G."/>
            <person name="Terashima K."/>
            <person name="Grigoriev I.V."/>
            <person name="Hibbett D."/>
        </authorList>
    </citation>
    <scope>NUCLEOTIDE SEQUENCE</scope>
    <source>
        <strain evidence="2">ET3784</strain>
    </source>
</reference>
<feature type="compositionally biased region" description="Polar residues" evidence="1">
    <location>
        <begin position="24"/>
        <end position="38"/>
    </location>
</feature>